<feature type="domain" description="TIL" evidence="2">
    <location>
        <begin position="24"/>
        <end position="81"/>
    </location>
</feature>
<dbReference type="OrthoDB" id="10250817at2759"/>
<feature type="signal peptide" evidence="1">
    <location>
        <begin position="1"/>
        <end position="20"/>
    </location>
</feature>
<protein>
    <recommendedName>
        <fullName evidence="2">TIL domain-containing protein</fullName>
    </recommendedName>
</protein>
<reference evidence="3 4" key="1">
    <citation type="submission" date="2020-04" db="EMBL/GenBank/DDBJ databases">
        <authorList>
            <person name="Wallbank WR R."/>
            <person name="Pardo Diaz C."/>
            <person name="Kozak K."/>
            <person name="Martin S."/>
            <person name="Jiggins C."/>
            <person name="Moest M."/>
            <person name="Warren A I."/>
            <person name="Byers J.R.P. K."/>
            <person name="Montejo-Kovacevich G."/>
            <person name="Yen C E."/>
        </authorList>
    </citation>
    <scope>NUCLEOTIDE SEQUENCE [LARGE SCALE GENOMIC DNA]</scope>
</reference>
<dbReference type="AlphaFoldDB" id="A0A8S1AFA1"/>
<dbReference type="Proteomes" id="UP000494256">
    <property type="component" value="Unassembled WGS sequence"/>
</dbReference>
<evidence type="ECO:0000259" key="2">
    <source>
        <dbReference type="Pfam" id="PF01826"/>
    </source>
</evidence>
<dbReference type="Pfam" id="PF01826">
    <property type="entry name" value="TIL"/>
    <property type="match status" value="1"/>
</dbReference>
<sequence>MWKQLLFVAFAVNAFFFTCAQVTCDRPNEHYKCGSACQTTCENYLSLSLCPVVNVRCTNACYCVDGFVRNDSDICIPISECKGSSSR</sequence>
<gene>
    <name evidence="3" type="ORF">APLA_LOCUS10559</name>
</gene>
<feature type="chain" id="PRO_5035949276" description="TIL domain-containing protein" evidence="1">
    <location>
        <begin position="21"/>
        <end position="87"/>
    </location>
</feature>
<dbReference type="SUPFAM" id="SSF57567">
    <property type="entry name" value="Serine protease inhibitors"/>
    <property type="match status" value="1"/>
</dbReference>
<comment type="caution">
    <text evidence="3">The sequence shown here is derived from an EMBL/GenBank/DDBJ whole genome shotgun (WGS) entry which is preliminary data.</text>
</comment>
<evidence type="ECO:0000256" key="1">
    <source>
        <dbReference type="SAM" id="SignalP"/>
    </source>
</evidence>
<dbReference type="Gene3D" id="2.10.25.10">
    <property type="entry name" value="Laminin"/>
    <property type="match status" value="1"/>
</dbReference>
<organism evidence="3 4">
    <name type="scientific">Arctia plantaginis</name>
    <name type="common">Wood tiger moth</name>
    <name type="synonym">Phalaena plantaginis</name>
    <dbReference type="NCBI Taxonomy" id="874455"/>
    <lineage>
        <taxon>Eukaryota</taxon>
        <taxon>Metazoa</taxon>
        <taxon>Ecdysozoa</taxon>
        <taxon>Arthropoda</taxon>
        <taxon>Hexapoda</taxon>
        <taxon>Insecta</taxon>
        <taxon>Pterygota</taxon>
        <taxon>Neoptera</taxon>
        <taxon>Endopterygota</taxon>
        <taxon>Lepidoptera</taxon>
        <taxon>Glossata</taxon>
        <taxon>Ditrysia</taxon>
        <taxon>Noctuoidea</taxon>
        <taxon>Erebidae</taxon>
        <taxon>Arctiinae</taxon>
        <taxon>Arctia</taxon>
    </lineage>
</organism>
<proteinExistence type="predicted"/>
<keyword evidence="1" id="KW-0732">Signal</keyword>
<evidence type="ECO:0000313" key="4">
    <source>
        <dbReference type="Proteomes" id="UP000494256"/>
    </source>
</evidence>
<accession>A0A8S1AFA1</accession>
<dbReference type="InterPro" id="IPR036084">
    <property type="entry name" value="Ser_inhib-like_sf"/>
</dbReference>
<dbReference type="EMBL" id="CADEBD010000314">
    <property type="protein sequence ID" value="CAB3243861.1"/>
    <property type="molecule type" value="Genomic_DNA"/>
</dbReference>
<name>A0A8S1AFA1_ARCPL</name>
<dbReference type="CDD" id="cd19941">
    <property type="entry name" value="TIL"/>
    <property type="match status" value="1"/>
</dbReference>
<dbReference type="InterPro" id="IPR002919">
    <property type="entry name" value="TIL_dom"/>
</dbReference>
<evidence type="ECO:0000313" key="3">
    <source>
        <dbReference type="EMBL" id="CAB3243861.1"/>
    </source>
</evidence>